<organism evidence="1 2">
    <name type="scientific">Pseudomonas grimontii</name>
    <dbReference type="NCBI Taxonomy" id="129847"/>
    <lineage>
        <taxon>Bacteria</taxon>
        <taxon>Pseudomonadati</taxon>
        <taxon>Pseudomonadota</taxon>
        <taxon>Gammaproteobacteria</taxon>
        <taxon>Pseudomonadales</taxon>
        <taxon>Pseudomonadaceae</taxon>
        <taxon>Pseudomonas</taxon>
    </lineage>
</organism>
<dbReference type="Pfam" id="PF14359">
    <property type="entry name" value="DUF4406"/>
    <property type="match status" value="1"/>
</dbReference>
<name>A0ABY0TRE0_9PSED</name>
<protein>
    <recommendedName>
        <fullName evidence="3">DUF4406 domain-containing protein</fullName>
    </recommendedName>
</protein>
<comment type="caution">
    <text evidence="1">The sequence shown here is derived from an EMBL/GenBank/DDBJ whole genome shotgun (WGS) entry which is preliminary data.</text>
</comment>
<dbReference type="Proteomes" id="UP000198740">
    <property type="component" value="Unassembled WGS sequence"/>
</dbReference>
<dbReference type="InterPro" id="IPR025518">
    <property type="entry name" value="DUF4406"/>
</dbReference>
<reference evidence="1 2" key="1">
    <citation type="submission" date="2016-10" db="EMBL/GenBank/DDBJ databases">
        <authorList>
            <person name="Varghese N."/>
            <person name="Submissions S."/>
        </authorList>
    </citation>
    <scope>NUCLEOTIDE SEQUENCE [LARGE SCALE GENOMIC DNA]</scope>
    <source>
        <strain evidence="1 2">BS2976</strain>
    </source>
</reference>
<evidence type="ECO:0000313" key="1">
    <source>
        <dbReference type="EMBL" id="SDR19346.1"/>
    </source>
</evidence>
<gene>
    <name evidence="1" type="ORF">SAMN04490186_3905</name>
</gene>
<keyword evidence="2" id="KW-1185">Reference proteome</keyword>
<dbReference type="SUPFAM" id="SSF52309">
    <property type="entry name" value="N-(deoxy)ribosyltransferase-like"/>
    <property type="match status" value="1"/>
</dbReference>
<evidence type="ECO:0008006" key="3">
    <source>
        <dbReference type="Google" id="ProtNLM"/>
    </source>
</evidence>
<accession>A0ABY0TRE0</accession>
<dbReference type="EMBL" id="FNKM01000002">
    <property type="protein sequence ID" value="SDR19346.1"/>
    <property type="molecule type" value="Genomic_DNA"/>
</dbReference>
<proteinExistence type="predicted"/>
<evidence type="ECO:0000313" key="2">
    <source>
        <dbReference type="Proteomes" id="UP000198740"/>
    </source>
</evidence>
<sequence length="33" mass="3602">MMRIYLSGPMTGLPDLNFAAFHAMTICMRAGSP</sequence>
<dbReference type="RefSeq" id="WP_244176305.1">
    <property type="nucleotide sequence ID" value="NZ_FNKM01000002.1"/>
</dbReference>